<evidence type="ECO:0000313" key="10">
    <source>
        <dbReference type="Proteomes" id="UP001165367"/>
    </source>
</evidence>
<dbReference type="InterPro" id="IPR011662">
    <property type="entry name" value="Secretin/TonB_short_N"/>
</dbReference>
<dbReference type="EMBL" id="JAKLTR010000011">
    <property type="protein sequence ID" value="MCG2615920.1"/>
    <property type="molecule type" value="Genomic_DNA"/>
</dbReference>
<dbReference type="PROSITE" id="PS52016">
    <property type="entry name" value="TONB_DEPENDENT_REC_3"/>
    <property type="match status" value="1"/>
</dbReference>
<feature type="domain" description="Secretin/TonB short N-terminal" evidence="8">
    <location>
        <begin position="68"/>
        <end position="119"/>
    </location>
</feature>
<dbReference type="InterPro" id="IPR023996">
    <property type="entry name" value="TonB-dep_OMP_SusC/RagA"/>
</dbReference>
<keyword evidence="5 7" id="KW-0472">Membrane</keyword>
<organism evidence="9 10">
    <name type="scientific">Terrimonas ginsenosidimutans</name>
    <dbReference type="NCBI Taxonomy" id="2908004"/>
    <lineage>
        <taxon>Bacteria</taxon>
        <taxon>Pseudomonadati</taxon>
        <taxon>Bacteroidota</taxon>
        <taxon>Chitinophagia</taxon>
        <taxon>Chitinophagales</taxon>
        <taxon>Chitinophagaceae</taxon>
        <taxon>Terrimonas</taxon>
    </lineage>
</organism>
<dbReference type="NCBIfam" id="TIGR04056">
    <property type="entry name" value="OMP_RagA_SusC"/>
    <property type="match status" value="1"/>
</dbReference>
<evidence type="ECO:0000313" key="9">
    <source>
        <dbReference type="EMBL" id="MCG2615920.1"/>
    </source>
</evidence>
<dbReference type="Pfam" id="PF13715">
    <property type="entry name" value="CarbopepD_reg_2"/>
    <property type="match status" value="1"/>
</dbReference>
<dbReference type="InterPro" id="IPR036942">
    <property type="entry name" value="Beta-barrel_TonB_sf"/>
</dbReference>
<dbReference type="InterPro" id="IPR039426">
    <property type="entry name" value="TonB-dep_rcpt-like"/>
</dbReference>
<evidence type="ECO:0000256" key="2">
    <source>
        <dbReference type="ARBA" id="ARBA00022448"/>
    </source>
</evidence>
<dbReference type="InterPro" id="IPR037066">
    <property type="entry name" value="Plug_dom_sf"/>
</dbReference>
<dbReference type="SUPFAM" id="SSF56935">
    <property type="entry name" value="Porins"/>
    <property type="match status" value="1"/>
</dbReference>
<dbReference type="SUPFAM" id="SSF49464">
    <property type="entry name" value="Carboxypeptidase regulatory domain-like"/>
    <property type="match status" value="1"/>
</dbReference>
<keyword evidence="6 7" id="KW-0998">Cell outer membrane</keyword>
<dbReference type="Pfam" id="PF07715">
    <property type="entry name" value="Plug"/>
    <property type="match status" value="1"/>
</dbReference>
<accession>A0ABS9KUB1</accession>
<evidence type="ECO:0000256" key="3">
    <source>
        <dbReference type="ARBA" id="ARBA00022452"/>
    </source>
</evidence>
<dbReference type="Gene3D" id="2.170.130.10">
    <property type="entry name" value="TonB-dependent receptor, plug domain"/>
    <property type="match status" value="1"/>
</dbReference>
<keyword evidence="3 7" id="KW-1134">Transmembrane beta strand</keyword>
<dbReference type="Gene3D" id="2.60.40.1120">
    <property type="entry name" value="Carboxypeptidase-like, regulatory domain"/>
    <property type="match status" value="1"/>
</dbReference>
<evidence type="ECO:0000256" key="7">
    <source>
        <dbReference type="PROSITE-ProRule" id="PRU01360"/>
    </source>
</evidence>
<comment type="caution">
    <text evidence="9">The sequence shown here is derived from an EMBL/GenBank/DDBJ whole genome shotgun (WGS) entry which is preliminary data.</text>
</comment>
<dbReference type="InterPro" id="IPR012910">
    <property type="entry name" value="Plug_dom"/>
</dbReference>
<comment type="similarity">
    <text evidence="7">Belongs to the TonB-dependent receptor family.</text>
</comment>
<dbReference type="RefSeq" id="WP_237874434.1">
    <property type="nucleotide sequence ID" value="NZ_JAKLTR010000011.1"/>
</dbReference>
<keyword evidence="2 7" id="KW-0813">Transport</keyword>
<evidence type="ECO:0000256" key="4">
    <source>
        <dbReference type="ARBA" id="ARBA00022692"/>
    </source>
</evidence>
<dbReference type="InterPro" id="IPR008969">
    <property type="entry name" value="CarboxyPept-like_regulatory"/>
</dbReference>
<dbReference type="Gene3D" id="2.40.170.20">
    <property type="entry name" value="TonB-dependent receptor, beta-barrel domain"/>
    <property type="match status" value="1"/>
</dbReference>
<comment type="subcellular location">
    <subcellularLocation>
        <location evidence="1 7">Cell outer membrane</location>
        <topology evidence="1 7">Multi-pass membrane protein</topology>
    </subcellularLocation>
</comment>
<dbReference type="NCBIfam" id="TIGR04057">
    <property type="entry name" value="SusC_RagA_signa"/>
    <property type="match status" value="1"/>
</dbReference>
<keyword evidence="4 7" id="KW-0812">Transmembrane</keyword>
<name>A0ABS9KUB1_9BACT</name>
<keyword evidence="9" id="KW-0675">Receptor</keyword>
<evidence type="ECO:0000256" key="1">
    <source>
        <dbReference type="ARBA" id="ARBA00004571"/>
    </source>
</evidence>
<reference evidence="9" key="1">
    <citation type="submission" date="2022-01" db="EMBL/GenBank/DDBJ databases">
        <authorList>
            <person name="Jo J.-H."/>
            <person name="Im W.-T."/>
        </authorList>
    </citation>
    <scope>NUCLEOTIDE SEQUENCE</scope>
    <source>
        <strain evidence="9">NA20</strain>
    </source>
</reference>
<proteinExistence type="inferred from homology"/>
<evidence type="ECO:0000256" key="6">
    <source>
        <dbReference type="ARBA" id="ARBA00023237"/>
    </source>
</evidence>
<dbReference type="InterPro" id="IPR023997">
    <property type="entry name" value="TonB-dep_OMP_SusC/RagA_CS"/>
</dbReference>
<dbReference type="Proteomes" id="UP001165367">
    <property type="component" value="Unassembled WGS sequence"/>
</dbReference>
<dbReference type="Pfam" id="PF07660">
    <property type="entry name" value="STN"/>
    <property type="match status" value="1"/>
</dbReference>
<gene>
    <name evidence="9" type="ORF">LZZ85_16610</name>
</gene>
<dbReference type="SMART" id="SM00965">
    <property type="entry name" value="STN"/>
    <property type="match status" value="1"/>
</dbReference>
<protein>
    <submittedName>
        <fullName evidence="9">TonB-dependent receptor</fullName>
    </submittedName>
</protein>
<evidence type="ECO:0000256" key="5">
    <source>
        <dbReference type="ARBA" id="ARBA00023136"/>
    </source>
</evidence>
<keyword evidence="10" id="KW-1185">Reference proteome</keyword>
<sequence>MKKNEVGSFICGLLSPKLYRIMKLTMLLLLIGCLHASAETFSQDKITLRLETTDIKKVLLAIEKNSNYRFLFDEQVIKGKRPVSLAVENAPIDDVLAKVLSNTGISYKILNTNLVVLKEVASSTEIAAKEVRVTGKVVSAAGAPLAGVSVSIKGSSVGTVTDESGNYALTVPDDATLQFTSVGYQPMEEKVNGQTTINVTLQPAETSLNEVVVVGYSTQRKRDLTGAVASVKGEEIAKMPNTNPLASLQGKVAGLTVSNPGNAGGAPVVRIRGVNSTNSANPVYVVDGILQDNIDYLNPADIEAMDVLRDPSSIAIYGLRGANGVIAITTKRAARGQTRINLVSSVGVQRVTDKIDVVDAEGYKTLLRAQLANRGAGEFDFDNYTANTDWQDQIFRDAVINTNSISISNSGEKSSTHFNLGYNTQDGVLKYENYQKYIARLNQEIRFTQNIKIGADISGFHWKQNPTGVSVTNALWAAPIVPVQFDDNTYYAMPSLQRVQVGNPVAALNRSNRNSINQGFRFVGSVFAEIKFLKDFTFKSTFYTDLGFNSSRSYSPLAYSFIELGEGPVATRTVLDTTVRTSVGQRQDEFRRFQQDHTLSWNKRLGGGHNLTALAGFTTIYDQSSNVSGNRVGADVAIPRDPDFWYINVANLSNPGNFGGGGGKNSTVGAFGRVSYSYNNKYLLNATIRRDGSSKFAPSNRWGTFGSVGLGWVVSDEDFFVVKGIDFLKLRAAWGQTGNSNGFQNDFWRPGIRNSVNAIFGDNVFTAIQSAYIVSPNLRWEVVNGLDFGLDMRVLKDRLSAEINFYNRTTKDILTSIVLPNENRPYFDNLGEISNKGIEVSLGWKDAIGKDFTYGATANFSYNRNRVESIGDRFNFRIAQGNNVTESGRSIGYFFGYKQVGVFQTTADIEKSPAFASTLPGDIAYADLNGDGFISDADRTYLGTPFPPYSFGFSVNAAYKGFDVMIDGQGFAGNKIYTQRRTAIFTDLNYESNRLNAWTAPGSTNVEPIMDNGRGNNYLFSTYFLEPGDYFRLRTVQFGYTFPARMLGNIVKQARVYISGQNIKTWSQATGYSPEPQLGNILQSGADNGTYPVPAIYSFGFNLTF</sequence>
<evidence type="ECO:0000259" key="8">
    <source>
        <dbReference type="SMART" id="SM00965"/>
    </source>
</evidence>
<dbReference type="Gene3D" id="3.55.50.30">
    <property type="match status" value="1"/>
</dbReference>